<dbReference type="EMBL" id="AP025314">
    <property type="protein sequence ID" value="BDD09294.1"/>
    <property type="molecule type" value="Genomic_DNA"/>
</dbReference>
<dbReference type="Gene3D" id="1.10.3090.10">
    <property type="entry name" value="cca-adding enzyme, domain 2"/>
    <property type="match status" value="1"/>
</dbReference>
<sequence length="375" mass="43212">MLFSKYLNKKRPDWDALVKDFEWLRILSEVPQDPEWHAEGDVLTHTRMVCEALLNAPGFDDYTPEQQQILFASALMHDIEKASTTQEEIRNGKVRITSPFHAKRGEKSARSILYKTMGVPFRIREQVARLVRHHGLPLWGMEKRNASKAVIEASLVVDTRMLSSLCRADINGRIAKDNADKLLNVDLFDELCKENSCFGNPRSFASDYGRFLFLNKKEAYIDYKPFEDFTCTVTLLAGLPGAGKDTYIKSMGDIPVVSLDDIRRKNGFDPLNKKDNGRVAQMAQEEARVFLRKKKDFVFNATNIVADTRARWISLFMEYKARVRIVYIEVPYSTLLRQNENREYPVPLRAIDKMIGKLDIPQAKEAHEIEFVIRE</sequence>
<dbReference type="PANTHER" id="PTHR47545:SF1">
    <property type="entry name" value="MULTIFUNCTIONAL CCA PROTEIN"/>
    <property type="match status" value="1"/>
</dbReference>
<reference evidence="2 3" key="1">
    <citation type="submission" date="2021-12" db="EMBL/GenBank/DDBJ databases">
        <title>Genome sequencing of bacteria with rrn-lacking chromosome and rrn-plasmid.</title>
        <authorList>
            <person name="Anda M."/>
            <person name="Iwasaki W."/>
        </authorList>
    </citation>
    <scope>NUCLEOTIDE SEQUENCE [LARGE SCALE GENOMIC DNA]</scope>
    <source>
        <strain evidence="2 3">DSM 100852</strain>
    </source>
</reference>
<dbReference type="Gene3D" id="3.40.50.300">
    <property type="entry name" value="P-loop containing nucleotide triphosphate hydrolases"/>
    <property type="match status" value="1"/>
</dbReference>
<dbReference type="InterPro" id="IPR050124">
    <property type="entry name" value="tRNA_CCA-adding_enzyme"/>
</dbReference>
<proteinExistence type="predicted"/>
<dbReference type="SUPFAM" id="SSF52540">
    <property type="entry name" value="P-loop containing nucleoside triphosphate hydrolases"/>
    <property type="match status" value="1"/>
</dbReference>
<gene>
    <name evidence="2" type="ORF">FUAX_17260</name>
</gene>
<keyword evidence="3" id="KW-1185">Reference proteome</keyword>
<dbReference type="PANTHER" id="PTHR47545">
    <property type="entry name" value="MULTIFUNCTIONAL CCA PROTEIN"/>
    <property type="match status" value="1"/>
</dbReference>
<dbReference type="RefSeq" id="WP_338394505.1">
    <property type="nucleotide sequence ID" value="NZ_AP025314.1"/>
</dbReference>
<dbReference type="Proteomes" id="UP001348817">
    <property type="component" value="Chromosome"/>
</dbReference>
<dbReference type="Pfam" id="PF13671">
    <property type="entry name" value="AAA_33"/>
    <property type="match status" value="1"/>
</dbReference>
<name>A0AAU9CS84_9BACT</name>
<evidence type="ECO:0000313" key="3">
    <source>
        <dbReference type="Proteomes" id="UP001348817"/>
    </source>
</evidence>
<evidence type="ECO:0000313" key="2">
    <source>
        <dbReference type="EMBL" id="BDD09294.1"/>
    </source>
</evidence>
<dbReference type="GO" id="GO:0000166">
    <property type="term" value="F:nucleotide binding"/>
    <property type="evidence" value="ECO:0007669"/>
    <property type="project" value="UniProtKB-KW"/>
</dbReference>
<keyword evidence="1" id="KW-0547">Nucleotide-binding</keyword>
<evidence type="ECO:0000256" key="1">
    <source>
        <dbReference type="ARBA" id="ARBA00022741"/>
    </source>
</evidence>
<dbReference type="CDD" id="cd00077">
    <property type="entry name" value="HDc"/>
    <property type="match status" value="1"/>
</dbReference>
<dbReference type="InterPro" id="IPR027417">
    <property type="entry name" value="P-loop_NTPase"/>
</dbReference>
<evidence type="ECO:0008006" key="4">
    <source>
        <dbReference type="Google" id="ProtNLM"/>
    </source>
</evidence>
<protein>
    <recommendedName>
        <fullName evidence="4">HD domain-containing protein</fullName>
    </recommendedName>
</protein>
<dbReference type="SUPFAM" id="SSF109604">
    <property type="entry name" value="HD-domain/PDEase-like"/>
    <property type="match status" value="1"/>
</dbReference>
<accession>A0AAU9CS84</accession>
<dbReference type="KEGG" id="fax:FUAX_17260"/>
<dbReference type="AlphaFoldDB" id="A0AAU9CS84"/>
<organism evidence="2 3">
    <name type="scientific">Fulvitalea axinellae</name>
    <dbReference type="NCBI Taxonomy" id="1182444"/>
    <lineage>
        <taxon>Bacteria</taxon>
        <taxon>Pseudomonadati</taxon>
        <taxon>Bacteroidota</taxon>
        <taxon>Cytophagia</taxon>
        <taxon>Cytophagales</taxon>
        <taxon>Persicobacteraceae</taxon>
        <taxon>Fulvitalea</taxon>
    </lineage>
</organism>
<dbReference type="InterPro" id="IPR003607">
    <property type="entry name" value="HD/PDEase_dom"/>
</dbReference>